<dbReference type="Pfam" id="PF13855">
    <property type="entry name" value="LRR_8"/>
    <property type="match status" value="2"/>
</dbReference>
<dbReference type="InterPro" id="IPR003591">
    <property type="entry name" value="Leu-rich_rpt_typical-subtyp"/>
</dbReference>
<dbReference type="SMART" id="SM00369">
    <property type="entry name" value="LRR_TYP"/>
    <property type="match status" value="7"/>
</dbReference>
<protein>
    <recommendedName>
        <fullName evidence="7">LRRNT domain-containing protein</fullName>
    </recommendedName>
</protein>
<dbReference type="InterPro" id="IPR001611">
    <property type="entry name" value="Leu-rich_rpt"/>
</dbReference>
<evidence type="ECO:0000256" key="3">
    <source>
        <dbReference type="ARBA" id="ARBA00022737"/>
    </source>
</evidence>
<evidence type="ECO:0000256" key="5">
    <source>
        <dbReference type="SAM" id="SignalP"/>
    </source>
</evidence>
<dbReference type="PANTHER" id="PTHR24373:SF398">
    <property type="entry name" value="LEUCINE-RICH REPEAT-CONTAINING G-PROTEIN COUPLED RECEPTOR 6"/>
    <property type="match status" value="1"/>
</dbReference>
<evidence type="ECO:0000256" key="4">
    <source>
        <dbReference type="ARBA" id="ARBA00023180"/>
    </source>
</evidence>
<name>C3YBH0_BRAFL</name>
<proteinExistence type="predicted"/>
<accession>C3YBH0</accession>
<dbReference type="EMBL" id="GG666497">
    <property type="protein sequence ID" value="EEN62327.1"/>
    <property type="molecule type" value="Genomic_DNA"/>
</dbReference>
<dbReference type="FunFam" id="3.80.10.10:FF:000770">
    <property type="entry name" value="Uncharacterized protein"/>
    <property type="match status" value="1"/>
</dbReference>
<dbReference type="InterPro" id="IPR050328">
    <property type="entry name" value="Dev_Immune_Receptor"/>
</dbReference>
<dbReference type="InterPro" id="IPR032675">
    <property type="entry name" value="LRR_dom_sf"/>
</dbReference>
<dbReference type="SUPFAM" id="SSF52058">
    <property type="entry name" value="L domain-like"/>
    <property type="match status" value="1"/>
</dbReference>
<gene>
    <name evidence="6" type="ORF">BRAFLDRAFT_67558</name>
</gene>
<organism>
    <name type="scientific">Branchiostoma floridae</name>
    <name type="common">Florida lancelet</name>
    <name type="synonym">Amphioxus</name>
    <dbReference type="NCBI Taxonomy" id="7739"/>
    <lineage>
        <taxon>Eukaryota</taxon>
        <taxon>Metazoa</taxon>
        <taxon>Chordata</taxon>
        <taxon>Cephalochordata</taxon>
        <taxon>Leptocardii</taxon>
        <taxon>Amphioxiformes</taxon>
        <taxon>Branchiostomatidae</taxon>
        <taxon>Branchiostoma</taxon>
    </lineage>
</organism>
<keyword evidence="3" id="KW-0677">Repeat</keyword>
<reference evidence="6" key="1">
    <citation type="journal article" date="2008" name="Nature">
        <title>The amphioxus genome and the evolution of the chordate karyotype.</title>
        <authorList>
            <consortium name="US DOE Joint Genome Institute (JGI-PGF)"/>
            <person name="Putnam N.H."/>
            <person name="Butts T."/>
            <person name="Ferrier D.E.K."/>
            <person name="Furlong R.F."/>
            <person name="Hellsten U."/>
            <person name="Kawashima T."/>
            <person name="Robinson-Rechavi M."/>
            <person name="Shoguchi E."/>
            <person name="Terry A."/>
            <person name="Yu J.-K."/>
            <person name="Benito-Gutierrez E.L."/>
            <person name="Dubchak I."/>
            <person name="Garcia-Fernandez J."/>
            <person name="Gibson-Brown J.J."/>
            <person name="Grigoriev I.V."/>
            <person name="Horton A.C."/>
            <person name="de Jong P.J."/>
            <person name="Jurka J."/>
            <person name="Kapitonov V.V."/>
            <person name="Kohara Y."/>
            <person name="Kuroki Y."/>
            <person name="Lindquist E."/>
            <person name="Lucas S."/>
            <person name="Osoegawa K."/>
            <person name="Pennacchio L.A."/>
            <person name="Salamov A.A."/>
            <person name="Satou Y."/>
            <person name="Sauka-Spengler T."/>
            <person name="Schmutz J."/>
            <person name="Shin-I T."/>
            <person name="Toyoda A."/>
            <person name="Bronner-Fraser M."/>
            <person name="Fujiyama A."/>
            <person name="Holland L.Z."/>
            <person name="Holland P.W.H."/>
            <person name="Satoh N."/>
            <person name="Rokhsar D.S."/>
        </authorList>
    </citation>
    <scope>NUCLEOTIDE SEQUENCE [LARGE SCALE GENOMIC DNA]</scope>
    <source>
        <strain evidence="6">S238N-H82</strain>
        <tissue evidence="6">Testes</tissue>
    </source>
</reference>
<feature type="signal peptide" evidence="5">
    <location>
        <begin position="1"/>
        <end position="24"/>
    </location>
</feature>
<sequence>MGRRWRHLLMFLLIILKVPNTSEADCSCAPSSSCDCRYKGLTSTPQNLPKSISGLDLRGNRMTAVNQSELLLYMDLIKLNLVGNSIVALGCFPNLQKLQMLYVNNNKITKIHPCTLNLPDLRKLHLSRNQITTIRSGTFANLPRLQELYLSYNKITMIQSGAFASLTRLQHLDLRYNRITGIQTALLANLISLKKLCLLKNNIKMIMPGTFAHLQRLQWLDMSSNQITKIQPGMIGNLPQLYNLDLTSNQISQIQAVFGVVLIGISTIWYMRSIYNSSSEPIPNSISSDTNTKVSVPTIGHDDQYENVDNHHCQAGQGQSQTNTQAQNVGNLSHSEVLAAALKPNPMYTGMGTLPKDPLSTSGHDQTEGCQSEAQSLKVGNLSHDEVLAALKSNPMYTGMGTLPKDPLSTSGHDQTEGCQSEAQSLKVGNLSHDEVLAALKSNPMYTGMGTLPKDPLSTSGHDQTEGCQSEAQSLKVGNLSHDEILAALTPNAMYPGVGNPLKDPPSTRIHEQTGQGQSQVITEANTNTTVALTYNRGHSQTAYGPITESLETKSPECSTLRAVPNPKLNTLYKVVGQYQPIIKSNTNAAYNVTAVTSGDDHQCEDMNEHDQTEHVQAQAINEYSDARNVSYGAGPVVSQPNSLYAN</sequence>
<keyword evidence="4" id="KW-0325">Glycoprotein</keyword>
<dbReference type="InParanoid" id="C3YBH0"/>
<feature type="chain" id="PRO_5002934991" description="LRRNT domain-containing protein" evidence="5">
    <location>
        <begin position="25"/>
        <end position="647"/>
    </location>
</feature>
<dbReference type="PANTHER" id="PTHR24373">
    <property type="entry name" value="SLIT RELATED LEUCINE-RICH REPEAT NEURONAL PROTEIN"/>
    <property type="match status" value="1"/>
</dbReference>
<evidence type="ECO:0008006" key="7">
    <source>
        <dbReference type="Google" id="ProtNLM"/>
    </source>
</evidence>
<keyword evidence="1" id="KW-0433">Leucine-rich repeat</keyword>
<evidence type="ECO:0000256" key="2">
    <source>
        <dbReference type="ARBA" id="ARBA00022729"/>
    </source>
</evidence>
<dbReference type="eggNOG" id="KOG4194">
    <property type="taxonomic scope" value="Eukaryota"/>
</dbReference>
<dbReference type="AlphaFoldDB" id="C3YBH0"/>
<dbReference type="PROSITE" id="PS51450">
    <property type="entry name" value="LRR"/>
    <property type="match status" value="2"/>
</dbReference>
<evidence type="ECO:0000313" key="6">
    <source>
        <dbReference type="EMBL" id="EEN62327.1"/>
    </source>
</evidence>
<evidence type="ECO:0000256" key="1">
    <source>
        <dbReference type="ARBA" id="ARBA00022614"/>
    </source>
</evidence>
<dbReference type="Gene3D" id="3.80.10.10">
    <property type="entry name" value="Ribonuclease Inhibitor"/>
    <property type="match status" value="3"/>
</dbReference>
<dbReference type="SMART" id="SM00365">
    <property type="entry name" value="LRR_SD22"/>
    <property type="match status" value="4"/>
</dbReference>
<keyword evidence="2 5" id="KW-0732">Signal</keyword>